<dbReference type="InterPro" id="IPR009836">
    <property type="entry name" value="GRDP-like"/>
</dbReference>
<evidence type="ECO:0000259" key="2">
    <source>
        <dbReference type="Pfam" id="PF25335"/>
    </source>
</evidence>
<feature type="domain" description="GRDP C2" evidence="1">
    <location>
        <begin position="322"/>
        <end position="453"/>
    </location>
</feature>
<reference evidence="3 4" key="1">
    <citation type="submission" date="2024-06" db="EMBL/GenBank/DDBJ databases">
        <title>A chromosome level genome sequence of Diviner's sage (Salvia divinorum).</title>
        <authorList>
            <person name="Ford S.A."/>
            <person name="Ro D.-K."/>
            <person name="Ness R.W."/>
            <person name="Phillips M.A."/>
        </authorList>
    </citation>
    <scope>NUCLEOTIDE SEQUENCE [LARGE SCALE GENOMIC DNA]</scope>
    <source>
        <strain evidence="3">SAF-2024a</strain>
        <tissue evidence="3">Leaf</tissue>
    </source>
</reference>
<dbReference type="AlphaFoldDB" id="A0ABD1FYT4"/>
<evidence type="ECO:0000259" key="1">
    <source>
        <dbReference type="Pfam" id="PF25334"/>
    </source>
</evidence>
<dbReference type="InterPro" id="IPR057518">
    <property type="entry name" value="GRDP_C"/>
</dbReference>
<dbReference type="InterPro" id="IPR057458">
    <property type="entry name" value="GRDP_C2"/>
</dbReference>
<dbReference type="Pfam" id="PF25334">
    <property type="entry name" value="C2_GRDP"/>
    <property type="match status" value="1"/>
</dbReference>
<dbReference type="EMBL" id="JBEAFC010000011">
    <property type="protein sequence ID" value="KAL1537007.1"/>
    <property type="molecule type" value="Genomic_DNA"/>
</dbReference>
<comment type="caution">
    <text evidence="3">The sequence shown here is derived from an EMBL/GenBank/DDBJ whole genome shotgun (WGS) entry which is preliminary data.</text>
</comment>
<evidence type="ECO:0000313" key="4">
    <source>
        <dbReference type="Proteomes" id="UP001567538"/>
    </source>
</evidence>
<dbReference type="PANTHER" id="PTHR34365:SF7">
    <property type="entry name" value="GLYCINE-RICH DOMAIN-CONTAINING PROTEIN 1"/>
    <property type="match status" value="1"/>
</dbReference>
<accession>A0ABD1FYT4</accession>
<gene>
    <name evidence="3" type="ORF">AAHA92_29570</name>
</gene>
<proteinExistence type="predicted"/>
<organism evidence="3 4">
    <name type="scientific">Salvia divinorum</name>
    <name type="common">Maria pastora</name>
    <name type="synonym">Diviner's sage</name>
    <dbReference type="NCBI Taxonomy" id="28513"/>
    <lineage>
        <taxon>Eukaryota</taxon>
        <taxon>Viridiplantae</taxon>
        <taxon>Streptophyta</taxon>
        <taxon>Embryophyta</taxon>
        <taxon>Tracheophyta</taxon>
        <taxon>Spermatophyta</taxon>
        <taxon>Magnoliopsida</taxon>
        <taxon>eudicotyledons</taxon>
        <taxon>Gunneridae</taxon>
        <taxon>Pentapetalae</taxon>
        <taxon>asterids</taxon>
        <taxon>lamiids</taxon>
        <taxon>Lamiales</taxon>
        <taxon>Lamiaceae</taxon>
        <taxon>Nepetoideae</taxon>
        <taxon>Mentheae</taxon>
        <taxon>Salviinae</taxon>
        <taxon>Salvia</taxon>
        <taxon>Salvia subgen. Calosphace</taxon>
    </lineage>
</organism>
<sequence length="872" mass="93431">MEKQQELEWEAAQNTEINVDLVSAAKRQLKFLEAVDRNRWLYDSPGLDRAIYRYNAYWLPLLAKHSESPLFEGPLVVPLDCEWIWHSHRLNPVRYKKDCEEFYGRILDNKNVISSVEGTSRKQTEDAWKILFPGEPFELDLELRQENISGQGAVAENCTKYDLVAAAQRQAPFFYQVSQHHMNDTRYIIGAVARYKGFLHIIKRNKEKDIKSFSVPTYDIDLIWHTHQLHPVSYCEDLLKIMGKILEHDDTDSDRTKGQKLDVGFTGTTKTFEDLYGHRYWRAGAMYKGSAPSPVRLTPYLGTVTKKVASFNESPKVALPVTKVFEVMLEFVSVRNLPEGHNGSLCVSFSKSQPDMIFNAKRTLKILSESGGKQVASFQCEPTGNLLFELMSSPSISPHTKKIKNIGTTSISLEDFLSPDSNLTVEKWLDLVPSSHIMESKPIGLRVAMSVTIPTPAPYKLHMVRSRPFLKSSCLFPLPVRAQFSKNWARIVDEEGNMALNLHMRDQQKSKGKKESRRKVVVGIMDSGKACTLAEFAESKWSMVNSPWSLTLPSTNNDDGHLFEMTGPHTVRLFPGGRLDYESRRCVKHKAECQHEPHLVTAVKFSTEEPYGTTVALLDMKSGTIKVKEDWFVLPGLVVTFILGNTLRKEGHCNMALHSEALSSEARHLAVGKEANQPSLQKELVSANTGGCGSRCGNGVSTMESGGCGGCGGSGGCGSMTANTGGCGGCGGCGSMTANTGGCGGCGGCGSMTVNTGGCGGCGGSGGCGGGCGSMMAKDGVSGGCGSGCGGGCGGGCGSMMAKDGVSGGCGSGCGGGCGGGCGSMMGNSGVNSGGSRNMEKCGGCGGCGAGGCGSKLGGMSDVGINQEIVVA</sequence>
<name>A0ABD1FYT4_SALDI</name>
<dbReference type="PANTHER" id="PTHR34365">
    <property type="entry name" value="ENOLASE (DUF1399)"/>
    <property type="match status" value="1"/>
</dbReference>
<keyword evidence="4" id="KW-1185">Reference proteome</keyword>
<evidence type="ECO:0000313" key="3">
    <source>
        <dbReference type="EMBL" id="KAL1537007.1"/>
    </source>
</evidence>
<dbReference type="Proteomes" id="UP001567538">
    <property type="component" value="Unassembled WGS sequence"/>
</dbReference>
<protein>
    <submittedName>
        <fullName evidence="3">Glycine-rich domain-containing protein 1-like</fullName>
    </submittedName>
</protein>
<feature type="domain" description="GRPD C-terminal" evidence="2">
    <location>
        <begin position="491"/>
        <end position="627"/>
    </location>
</feature>
<dbReference type="Pfam" id="PF07173">
    <property type="entry name" value="GRDP-like"/>
    <property type="match status" value="1"/>
</dbReference>
<dbReference type="Pfam" id="PF25335">
    <property type="entry name" value="GRDP_C"/>
    <property type="match status" value="1"/>
</dbReference>